<dbReference type="EC" id="7.2.2.21" evidence="15"/>
<dbReference type="SUPFAM" id="SSF81653">
    <property type="entry name" value="Calcium ATPase, transduction domain A"/>
    <property type="match status" value="1"/>
</dbReference>
<evidence type="ECO:0000256" key="1">
    <source>
        <dbReference type="ARBA" id="ARBA00004651"/>
    </source>
</evidence>
<evidence type="ECO:0000256" key="7">
    <source>
        <dbReference type="ARBA" id="ARBA00022692"/>
    </source>
</evidence>
<evidence type="ECO:0000256" key="15">
    <source>
        <dbReference type="ARBA" id="ARBA00039103"/>
    </source>
</evidence>
<dbReference type="InterPro" id="IPR044492">
    <property type="entry name" value="P_typ_ATPase_HD_dom"/>
</dbReference>
<dbReference type="PROSITE" id="PS00154">
    <property type="entry name" value="ATPASE_E1_E2"/>
    <property type="match status" value="1"/>
</dbReference>
<evidence type="ECO:0000256" key="16">
    <source>
        <dbReference type="ARBA" id="ARBA00049338"/>
    </source>
</evidence>
<dbReference type="GO" id="GO:0008551">
    <property type="term" value="F:P-type cadmium transporter activity"/>
    <property type="evidence" value="ECO:0007669"/>
    <property type="project" value="UniProtKB-EC"/>
</dbReference>
<keyword evidence="6" id="KW-0597">Phosphoprotein</keyword>
<evidence type="ECO:0000256" key="17">
    <source>
        <dbReference type="RuleBase" id="RU362081"/>
    </source>
</evidence>
<dbReference type="SUPFAM" id="SSF56784">
    <property type="entry name" value="HAD-like"/>
    <property type="match status" value="1"/>
</dbReference>
<keyword evidence="8 17" id="KW-0479">Metal-binding</keyword>
<proteinExistence type="inferred from homology"/>
<dbReference type="InterPro" id="IPR023214">
    <property type="entry name" value="HAD_sf"/>
</dbReference>
<dbReference type="NCBIfam" id="TIGR01525">
    <property type="entry name" value="ATPase-IB_hvy"/>
    <property type="match status" value="1"/>
</dbReference>
<evidence type="ECO:0000313" key="19">
    <source>
        <dbReference type="EMBL" id="TCS79901.1"/>
    </source>
</evidence>
<accession>A0A4R3KB59</accession>
<keyword evidence="5" id="KW-0104">Cadmium</keyword>
<dbReference type="SFLD" id="SFLDG00002">
    <property type="entry name" value="C1.7:_P-type_atpase_like"/>
    <property type="match status" value="1"/>
</dbReference>
<keyword evidence="14 17" id="KW-0472">Membrane</keyword>
<keyword evidence="7 17" id="KW-0812">Transmembrane</keyword>
<dbReference type="Pfam" id="PF00122">
    <property type="entry name" value="E1-E2_ATPase"/>
    <property type="match status" value="1"/>
</dbReference>
<evidence type="ECO:0000256" key="14">
    <source>
        <dbReference type="ARBA" id="ARBA00023136"/>
    </source>
</evidence>
<dbReference type="PROSITE" id="PS01229">
    <property type="entry name" value="COF_2"/>
    <property type="match status" value="1"/>
</dbReference>
<dbReference type="AlphaFoldDB" id="A0A4R3KB59"/>
<name>A0A4R3KB59_9BACI</name>
<dbReference type="EMBL" id="SMAB01000019">
    <property type="protein sequence ID" value="TCS79901.1"/>
    <property type="molecule type" value="Genomic_DNA"/>
</dbReference>
<dbReference type="InterPro" id="IPR059000">
    <property type="entry name" value="ATPase_P-type_domA"/>
</dbReference>
<keyword evidence="4 17" id="KW-1003">Cell membrane</keyword>
<comment type="catalytic activity">
    <reaction evidence="16">
        <text>Cd(2+)(in) + ATP + H2O = Cd(2+)(out) + ADP + phosphate + H(+)</text>
        <dbReference type="Rhea" id="RHEA:12132"/>
        <dbReference type="ChEBI" id="CHEBI:15377"/>
        <dbReference type="ChEBI" id="CHEBI:15378"/>
        <dbReference type="ChEBI" id="CHEBI:30616"/>
        <dbReference type="ChEBI" id="CHEBI:43474"/>
        <dbReference type="ChEBI" id="CHEBI:48775"/>
        <dbReference type="ChEBI" id="CHEBI:456216"/>
        <dbReference type="EC" id="7.2.2.21"/>
    </reaction>
</comment>
<dbReference type="PRINTS" id="PR00119">
    <property type="entry name" value="CATATPASE"/>
</dbReference>
<evidence type="ECO:0000256" key="4">
    <source>
        <dbReference type="ARBA" id="ARBA00022475"/>
    </source>
</evidence>
<dbReference type="Gene3D" id="3.40.1110.10">
    <property type="entry name" value="Calcium-transporting ATPase, cytoplasmic domain N"/>
    <property type="match status" value="1"/>
</dbReference>
<dbReference type="PANTHER" id="PTHR48085">
    <property type="entry name" value="CADMIUM/ZINC-TRANSPORTING ATPASE HMA2-RELATED"/>
    <property type="match status" value="1"/>
</dbReference>
<dbReference type="GO" id="GO:0005524">
    <property type="term" value="F:ATP binding"/>
    <property type="evidence" value="ECO:0007669"/>
    <property type="project" value="UniProtKB-UniRule"/>
</dbReference>
<evidence type="ECO:0000256" key="8">
    <source>
        <dbReference type="ARBA" id="ARBA00022723"/>
    </source>
</evidence>
<dbReference type="GO" id="GO:0005886">
    <property type="term" value="C:plasma membrane"/>
    <property type="evidence" value="ECO:0007669"/>
    <property type="project" value="UniProtKB-SubCell"/>
</dbReference>
<dbReference type="InterPro" id="IPR051014">
    <property type="entry name" value="Cation_Transport_ATPase_IB"/>
</dbReference>
<keyword evidence="20" id="KW-1185">Reference proteome</keyword>
<dbReference type="SFLD" id="SFLDF00027">
    <property type="entry name" value="p-type_atpase"/>
    <property type="match status" value="1"/>
</dbReference>
<feature type="transmembrane region" description="Helical" evidence="17">
    <location>
        <begin position="239"/>
        <end position="259"/>
    </location>
</feature>
<feature type="transmembrane region" description="Helical" evidence="17">
    <location>
        <begin position="583"/>
        <end position="602"/>
    </location>
</feature>
<dbReference type="PRINTS" id="PR00941">
    <property type="entry name" value="CDATPASE"/>
</dbReference>
<evidence type="ECO:0000259" key="18">
    <source>
        <dbReference type="Pfam" id="PF00122"/>
    </source>
</evidence>
<evidence type="ECO:0000256" key="5">
    <source>
        <dbReference type="ARBA" id="ARBA00022539"/>
    </source>
</evidence>
<dbReference type="NCBIfam" id="TIGR01494">
    <property type="entry name" value="ATPase_P-type"/>
    <property type="match status" value="1"/>
</dbReference>
<comment type="subcellular location">
    <subcellularLocation>
        <location evidence="1">Cell membrane</location>
        <topology evidence="1">Multi-pass membrane protein</topology>
    </subcellularLocation>
</comment>
<dbReference type="InterPro" id="IPR027256">
    <property type="entry name" value="P-typ_ATPase_IB"/>
</dbReference>
<keyword evidence="10 17" id="KW-0067">ATP-binding</keyword>
<dbReference type="CDD" id="cd07545">
    <property type="entry name" value="P-type_ATPase_Cd-like"/>
    <property type="match status" value="1"/>
</dbReference>
<dbReference type="SFLD" id="SFLDS00003">
    <property type="entry name" value="Haloacid_Dehalogenase"/>
    <property type="match status" value="1"/>
</dbReference>
<dbReference type="GO" id="GO:0016887">
    <property type="term" value="F:ATP hydrolysis activity"/>
    <property type="evidence" value="ECO:0007669"/>
    <property type="project" value="InterPro"/>
</dbReference>
<dbReference type="InterPro" id="IPR008250">
    <property type="entry name" value="ATPase_P-typ_transduc_dom_A_sf"/>
</dbReference>
<evidence type="ECO:0000256" key="12">
    <source>
        <dbReference type="ARBA" id="ARBA00022989"/>
    </source>
</evidence>
<keyword evidence="9 17" id="KW-0547">Nucleotide-binding</keyword>
<comment type="caution">
    <text evidence="19">The sequence shown here is derived from an EMBL/GenBank/DDBJ whole genome shotgun (WGS) entry which is preliminary data.</text>
</comment>
<dbReference type="InterPro" id="IPR036412">
    <property type="entry name" value="HAD-like_sf"/>
</dbReference>
<comment type="similarity">
    <text evidence="2 17">Belongs to the cation transport ATPase (P-type) (TC 3.A.3) family. Type IB subfamily.</text>
</comment>
<dbReference type="GO" id="GO:0046872">
    <property type="term" value="F:metal ion binding"/>
    <property type="evidence" value="ECO:0007669"/>
    <property type="project" value="UniProtKB-KW"/>
</dbReference>
<dbReference type="Gene3D" id="3.40.50.1000">
    <property type="entry name" value="HAD superfamily/HAD-like"/>
    <property type="match status" value="1"/>
</dbReference>
<dbReference type="SUPFAM" id="SSF81665">
    <property type="entry name" value="Calcium ATPase, transmembrane domain M"/>
    <property type="match status" value="1"/>
</dbReference>
<evidence type="ECO:0000313" key="20">
    <source>
        <dbReference type="Proteomes" id="UP000295788"/>
    </source>
</evidence>
<dbReference type="NCBIfam" id="TIGR01512">
    <property type="entry name" value="ATPase-IB2_Cd"/>
    <property type="match status" value="1"/>
</dbReference>
<dbReference type="Gene3D" id="2.70.150.10">
    <property type="entry name" value="Calcium-transporting ATPase, cytoplasmic transduction domain A"/>
    <property type="match status" value="1"/>
</dbReference>
<evidence type="ECO:0000256" key="3">
    <source>
        <dbReference type="ARBA" id="ARBA00022448"/>
    </source>
</evidence>
<dbReference type="Pfam" id="PF00702">
    <property type="entry name" value="Hydrolase"/>
    <property type="match status" value="1"/>
</dbReference>
<dbReference type="InterPro" id="IPR023298">
    <property type="entry name" value="ATPase_P-typ_TM_dom_sf"/>
</dbReference>
<dbReference type="FunFam" id="3.40.50.1000:FF:000020">
    <property type="entry name" value="Probable cation-transporting P-type ATPase"/>
    <property type="match status" value="1"/>
</dbReference>
<dbReference type="InterPro" id="IPR023299">
    <property type="entry name" value="ATPase_P-typ_cyto_dom_N"/>
</dbReference>
<feature type="transmembrane region" description="Helical" evidence="17">
    <location>
        <begin position="265"/>
        <end position="295"/>
    </location>
</feature>
<protein>
    <recommendedName>
        <fullName evidence="15">Cd(2+)-exporting ATPase</fullName>
        <ecNumber evidence="15">7.2.2.21</ecNumber>
    </recommendedName>
</protein>
<evidence type="ECO:0000256" key="9">
    <source>
        <dbReference type="ARBA" id="ARBA00022741"/>
    </source>
</evidence>
<organism evidence="19 20">
    <name type="scientific">Tepidibacillus fermentans</name>
    <dbReference type="NCBI Taxonomy" id="1281767"/>
    <lineage>
        <taxon>Bacteria</taxon>
        <taxon>Bacillati</taxon>
        <taxon>Bacillota</taxon>
        <taxon>Bacilli</taxon>
        <taxon>Bacillales</taxon>
        <taxon>Bacillaceae</taxon>
        <taxon>Tepidibacillus</taxon>
    </lineage>
</organism>
<keyword evidence="12 17" id="KW-1133">Transmembrane helix</keyword>
<evidence type="ECO:0000256" key="11">
    <source>
        <dbReference type="ARBA" id="ARBA00022967"/>
    </source>
</evidence>
<feature type="domain" description="P-type ATPase A" evidence="18">
    <location>
        <begin position="120"/>
        <end position="220"/>
    </location>
</feature>
<evidence type="ECO:0000256" key="10">
    <source>
        <dbReference type="ARBA" id="ARBA00022840"/>
    </source>
</evidence>
<evidence type="ECO:0000256" key="6">
    <source>
        <dbReference type="ARBA" id="ARBA00022553"/>
    </source>
</evidence>
<feature type="transmembrane region" description="Helical" evidence="17">
    <location>
        <begin position="12"/>
        <end position="31"/>
    </location>
</feature>
<gene>
    <name evidence="19" type="ORF">EDD72_11919</name>
</gene>
<dbReference type="NCBIfam" id="TIGR01511">
    <property type="entry name" value="ATPase-IB1_Cu"/>
    <property type="match status" value="1"/>
</dbReference>
<keyword evidence="3" id="KW-0813">Transport</keyword>
<dbReference type="PANTHER" id="PTHR48085:SF5">
    <property type="entry name" value="CADMIUM_ZINC-TRANSPORTING ATPASE HMA4-RELATED"/>
    <property type="match status" value="1"/>
</dbReference>
<sequence length="604" mass="65456">MKQKTFLEKNQHLLYTGLSLIFILIAFITQWSGYSEYVTATLFIIATLLGGRKNIRNGIPNLLKFKFNMDTLMTVAVIGAVFIGYWEEAAVVAFLFGISDALEVYTMERARRSIRSLMEIAPKKAMIIRQGEEIELQVEEIEIGDIMLVKPGEKIAMDGDITKGSTSINQAAITGESIPVDKGIGDEVFAGTLNQSGAIEVKVTKLVHDTTISKIITMVEDAQEQKAPSQSFVDRFAKYYTPSIMILAVLIALVPPLAFGGEWKLWLYNALALLIVGCPCALVVSTPVAIVTAIGNAAKNGVLIKGGIHLENAGSIKAVAFDKTGTLTQGKPVVTDVIPLNNQSEEGLLSIAASIEKYSEHPLATAIVNEAEDRWVMIQKAEDFQAILGKGAKATIHHKSYMIGSPRMFEELGMCIEDSVRRKVSNLQVEGKTVMLLGEEKEGIIALFAVADEVRDVSKLVIQQLKAAGIERTIMLTGDNEATARSIAKKVGINEYRAELLPEDKVTAVQELNREYQQIAMIGDGINDAPALATATVGIAMGGAGTDTALETADIALMADDLSKLPYTIRLSRATLRVIKQNIGFALGIKAIATLLVFPGWLTL</sequence>
<keyword evidence="13" id="KW-0406">Ion transport</keyword>
<dbReference type="InterPro" id="IPR001757">
    <property type="entry name" value="P_typ_ATPase"/>
</dbReference>
<dbReference type="FunFam" id="2.70.150.10:FF:000002">
    <property type="entry name" value="Copper-transporting ATPase 1, putative"/>
    <property type="match status" value="1"/>
</dbReference>
<dbReference type="Proteomes" id="UP000295788">
    <property type="component" value="Unassembled WGS sequence"/>
</dbReference>
<dbReference type="InterPro" id="IPR018303">
    <property type="entry name" value="ATPase_P-typ_P_site"/>
</dbReference>
<reference evidence="19 20" key="1">
    <citation type="submission" date="2019-03" db="EMBL/GenBank/DDBJ databases">
        <title>Genomic Encyclopedia of Type Strains, Phase IV (KMG-IV): sequencing the most valuable type-strain genomes for metagenomic binning, comparative biology and taxonomic classification.</title>
        <authorList>
            <person name="Goeker M."/>
        </authorList>
    </citation>
    <scope>NUCLEOTIDE SEQUENCE [LARGE SCALE GENOMIC DNA]</scope>
    <source>
        <strain evidence="19 20">DSM 23802</strain>
    </source>
</reference>
<keyword evidence="11" id="KW-1278">Translocase</keyword>
<evidence type="ECO:0000256" key="13">
    <source>
        <dbReference type="ARBA" id="ARBA00023065"/>
    </source>
</evidence>
<evidence type="ECO:0000256" key="2">
    <source>
        <dbReference type="ARBA" id="ARBA00006024"/>
    </source>
</evidence>